<accession>A0AC60QR70</accession>
<dbReference type="Proteomes" id="UP000805193">
    <property type="component" value="Unassembled WGS sequence"/>
</dbReference>
<gene>
    <name evidence="1" type="ORF">HPB47_016330</name>
</gene>
<comment type="caution">
    <text evidence="1">The sequence shown here is derived from an EMBL/GenBank/DDBJ whole genome shotgun (WGS) entry which is preliminary data.</text>
</comment>
<reference evidence="1 2" key="1">
    <citation type="journal article" date="2020" name="Cell">
        <title>Large-Scale Comparative Analyses of Tick Genomes Elucidate Their Genetic Diversity and Vector Capacities.</title>
        <authorList>
            <consortium name="Tick Genome and Microbiome Consortium (TIGMIC)"/>
            <person name="Jia N."/>
            <person name="Wang J."/>
            <person name="Shi W."/>
            <person name="Du L."/>
            <person name="Sun Y."/>
            <person name="Zhan W."/>
            <person name="Jiang J.F."/>
            <person name="Wang Q."/>
            <person name="Zhang B."/>
            <person name="Ji P."/>
            <person name="Bell-Sakyi L."/>
            <person name="Cui X.M."/>
            <person name="Yuan T.T."/>
            <person name="Jiang B.G."/>
            <person name="Yang W.F."/>
            <person name="Lam T.T."/>
            <person name="Chang Q.C."/>
            <person name="Ding S.J."/>
            <person name="Wang X.J."/>
            <person name="Zhu J.G."/>
            <person name="Ruan X.D."/>
            <person name="Zhao L."/>
            <person name="Wei J.T."/>
            <person name="Ye R.Z."/>
            <person name="Que T.C."/>
            <person name="Du C.H."/>
            <person name="Zhou Y.H."/>
            <person name="Cheng J.X."/>
            <person name="Dai P.F."/>
            <person name="Guo W.B."/>
            <person name="Han X.H."/>
            <person name="Huang E.J."/>
            <person name="Li L.F."/>
            <person name="Wei W."/>
            <person name="Gao Y.C."/>
            <person name="Liu J.Z."/>
            <person name="Shao H.Z."/>
            <person name="Wang X."/>
            <person name="Wang C.C."/>
            <person name="Yang T.C."/>
            <person name="Huo Q.B."/>
            <person name="Li W."/>
            <person name="Chen H.Y."/>
            <person name="Chen S.E."/>
            <person name="Zhou L.G."/>
            <person name="Ni X.B."/>
            <person name="Tian J.H."/>
            <person name="Sheng Y."/>
            <person name="Liu T."/>
            <person name="Pan Y.S."/>
            <person name="Xia L.Y."/>
            <person name="Li J."/>
            <person name="Zhao F."/>
            <person name="Cao W.C."/>
        </authorList>
    </citation>
    <scope>NUCLEOTIDE SEQUENCE [LARGE SCALE GENOMIC DNA]</scope>
    <source>
        <strain evidence="1">Iper-2018</strain>
    </source>
</reference>
<name>A0AC60QR70_IXOPE</name>
<proteinExistence type="predicted"/>
<protein>
    <submittedName>
        <fullName evidence="1">Uncharacterized protein</fullName>
    </submittedName>
</protein>
<sequence length="143" mass="16292">MDADHVTSRLIMWKFPAHSLPTAIIEDSQVKYVHHYFDPADQHSPAFISQPRASIFDAKHLDFVPRSVTRLILHLGTNDPATTRVSSTLARGLRGLCHQERDTYFLDHCLDQLPRRLTMAADGLHQSFSGVSYLAWNVHRLFA</sequence>
<evidence type="ECO:0000313" key="1">
    <source>
        <dbReference type="EMBL" id="KAG0440334.1"/>
    </source>
</evidence>
<organism evidence="1 2">
    <name type="scientific">Ixodes persulcatus</name>
    <name type="common">Taiga tick</name>
    <dbReference type="NCBI Taxonomy" id="34615"/>
    <lineage>
        <taxon>Eukaryota</taxon>
        <taxon>Metazoa</taxon>
        <taxon>Ecdysozoa</taxon>
        <taxon>Arthropoda</taxon>
        <taxon>Chelicerata</taxon>
        <taxon>Arachnida</taxon>
        <taxon>Acari</taxon>
        <taxon>Parasitiformes</taxon>
        <taxon>Ixodida</taxon>
        <taxon>Ixodoidea</taxon>
        <taxon>Ixodidae</taxon>
        <taxon>Ixodinae</taxon>
        <taxon>Ixodes</taxon>
    </lineage>
</organism>
<evidence type="ECO:0000313" key="2">
    <source>
        <dbReference type="Proteomes" id="UP000805193"/>
    </source>
</evidence>
<keyword evidence="2" id="KW-1185">Reference proteome</keyword>
<dbReference type="EMBL" id="JABSTQ010005038">
    <property type="protein sequence ID" value="KAG0440334.1"/>
    <property type="molecule type" value="Genomic_DNA"/>
</dbReference>